<gene>
    <name evidence="1" type="ORF">CMUS01_16189</name>
</gene>
<name>A0A8H6IRF3_9PEZI</name>
<comment type="caution">
    <text evidence="1">The sequence shown here is derived from an EMBL/GenBank/DDBJ whole genome shotgun (WGS) entry which is preliminary data.</text>
</comment>
<sequence>MAAPAVDPLPEVTVVVVPGAGIDGDNYRLPIWRWCYRFRPGLTIPLIEEVFEAFESLVNPSLLVFITPYVSQVQNTQ</sequence>
<keyword evidence="2" id="KW-1185">Reference proteome</keyword>
<accession>A0A8H6IRF3</accession>
<organism evidence="1 2">
    <name type="scientific">Colletotrichum musicola</name>
    <dbReference type="NCBI Taxonomy" id="2175873"/>
    <lineage>
        <taxon>Eukaryota</taxon>
        <taxon>Fungi</taxon>
        <taxon>Dikarya</taxon>
        <taxon>Ascomycota</taxon>
        <taxon>Pezizomycotina</taxon>
        <taxon>Sordariomycetes</taxon>
        <taxon>Hypocreomycetidae</taxon>
        <taxon>Glomerellales</taxon>
        <taxon>Glomerellaceae</taxon>
        <taxon>Colletotrichum</taxon>
        <taxon>Colletotrichum orchidearum species complex</taxon>
    </lineage>
</organism>
<dbReference type="Proteomes" id="UP000639643">
    <property type="component" value="Unassembled WGS sequence"/>
</dbReference>
<dbReference type="AlphaFoldDB" id="A0A8H6IRF3"/>
<evidence type="ECO:0000313" key="1">
    <source>
        <dbReference type="EMBL" id="KAF6792075.1"/>
    </source>
</evidence>
<proteinExistence type="predicted"/>
<evidence type="ECO:0000313" key="2">
    <source>
        <dbReference type="Proteomes" id="UP000639643"/>
    </source>
</evidence>
<protein>
    <submittedName>
        <fullName evidence="1">Uncharacterized protein</fullName>
    </submittedName>
</protein>
<reference evidence="1" key="1">
    <citation type="journal article" date="2020" name="Phytopathology">
        <title>Genome Sequence Resources of Colletotrichum truncatum, C. plurivorum, C. musicola, and C. sojae: Four Species Pathogenic to Soybean (Glycine max).</title>
        <authorList>
            <person name="Rogerio F."/>
            <person name="Boufleur T.R."/>
            <person name="Ciampi-Guillardi M."/>
            <person name="Sukno S.A."/>
            <person name="Thon M.R."/>
            <person name="Massola Junior N.S."/>
            <person name="Baroncelli R."/>
        </authorList>
    </citation>
    <scope>NUCLEOTIDE SEQUENCE</scope>
    <source>
        <strain evidence="1">LFN0074</strain>
    </source>
</reference>
<dbReference type="EMBL" id="WIGM01001655">
    <property type="protein sequence ID" value="KAF6792075.1"/>
    <property type="molecule type" value="Genomic_DNA"/>
</dbReference>